<organism evidence="8 9">
    <name type="scientific">Marinobacterium lutimaris</name>
    <dbReference type="NCBI Taxonomy" id="568106"/>
    <lineage>
        <taxon>Bacteria</taxon>
        <taxon>Pseudomonadati</taxon>
        <taxon>Pseudomonadota</taxon>
        <taxon>Gammaproteobacteria</taxon>
        <taxon>Oceanospirillales</taxon>
        <taxon>Oceanospirillaceae</taxon>
        <taxon>Marinobacterium</taxon>
    </lineage>
</organism>
<evidence type="ECO:0008006" key="10">
    <source>
        <dbReference type="Google" id="ProtNLM"/>
    </source>
</evidence>
<evidence type="ECO:0000256" key="7">
    <source>
        <dbReference type="ARBA" id="ARBA00023288"/>
    </source>
</evidence>
<keyword evidence="4" id="KW-0472">Membrane</keyword>
<dbReference type="CDD" id="cd06339">
    <property type="entry name" value="PBP1_YraM_LppC_lipoprotein-like"/>
    <property type="match status" value="1"/>
</dbReference>
<dbReference type="PANTHER" id="PTHR38038:SF1">
    <property type="entry name" value="PENICILLIN-BINDING PROTEIN ACTIVATOR LPOA"/>
    <property type="match status" value="1"/>
</dbReference>
<dbReference type="GO" id="GO:0031241">
    <property type="term" value="C:periplasmic side of cell outer membrane"/>
    <property type="evidence" value="ECO:0007669"/>
    <property type="project" value="TreeGrafter"/>
</dbReference>
<evidence type="ECO:0000256" key="3">
    <source>
        <dbReference type="ARBA" id="ARBA00022984"/>
    </source>
</evidence>
<keyword evidence="1" id="KW-0732">Signal</keyword>
<dbReference type="Gene3D" id="3.40.50.2300">
    <property type="match status" value="2"/>
</dbReference>
<dbReference type="InterPro" id="IPR011990">
    <property type="entry name" value="TPR-like_helical_dom_sf"/>
</dbReference>
<dbReference type="GO" id="GO:0009252">
    <property type="term" value="P:peptidoglycan biosynthetic process"/>
    <property type="evidence" value="ECO:0007669"/>
    <property type="project" value="UniProtKB-KW"/>
</dbReference>
<keyword evidence="6" id="KW-0998">Cell outer membrane</keyword>
<dbReference type="AlphaFoldDB" id="A0A1H6CDA9"/>
<dbReference type="GO" id="GO:0008360">
    <property type="term" value="P:regulation of cell shape"/>
    <property type="evidence" value="ECO:0007669"/>
    <property type="project" value="UniProtKB-KW"/>
</dbReference>
<dbReference type="PANTHER" id="PTHR38038">
    <property type="entry name" value="PENICILLIN-BINDING PROTEIN ACTIVATOR LPOA"/>
    <property type="match status" value="1"/>
</dbReference>
<dbReference type="SUPFAM" id="SSF53822">
    <property type="entry name" value="Periplasmic binding protein-like I"/>
    <property type="match status" value="1"/>
</dbReference>
<evidence type="ECO:0000256" key="6">
    <source>
        <dbReference type="ARBA" id="ARBA00023237"/>
    </source>
</evidence>
<dbReference type="GO" id="GO:0030234">
    <property type="term" value="F:enzyme regulator activity"/>
    <property type="evidence" value="ECO:0007669"/>
    <property type="project" value="TreeGrafter"/>
</dbReference>
<reference evidence="8 9" key="1">
    <citation type="submission" date="2016-10" db="EMBL/GenBank/DDBJ databases">
        <authorList>
            <person name="de Groot N.N."/>
        </authorList>
    </citation>
    <scope>NUCLEOTIDE SEQUENCE [LARGE SCALE GENOMIC DNA]</scope>
    <source>
        <strain evidence="8 9">DSM 22012</strain>
    </source>
</reference>
<dbReference type="EMBL" id="FNVQ01000003">
    <property type="protein sequence ID" value="SEG70888.1"/>
    <property type="molecule type" value="Genomic_DNA"/>
</dbReference>
<dbReference type="Gene3D" id="1.25.40.650">
    <property type="match status" value="1"/>
</dbReference>
<proteinExistence type="predicted"/>
<name>A0A1H6CDA9_9GAMM</name>
<dbReference type="Proteomes" id="UP000236745">
    <property type="component" value="Unassembled WGS sequence"/>
</dbReference>
<evidence type="ECO:0000256" key="5">
    <source>
        <dbReference type="ARBA" id="ARBA00023139"/>
    </source>
</evidence>
<gene>
    <name evidence="8" type="ORF">SAMN05444390_103393</name>
</gene>
<evidence type="ECO:0000313" key="8">
    <source>
        <dbReference type="EMBL" id="SEG70888.1"/>
    </source>
</evidence>
<evidence type="ECO:0000256" key="2">
    <source>
        <dbReference type="ARBA" id="ARBA00022960"/>
    </source>
</evidence>
<keyword evidence="7" id="KW-0449">Lipoprotein</keyword>
<dbReference type="Gene3D" id="1.25.40.10">
    <property type="entry name" value="Tetratricopeptide repeat domain"/>
    <property type="match status" value="1"/>
</dbReference>
<dbReference type="InterPro" id="IPR007443">
    <property type="entry name" value="LpoA"/>
</dbReference>
<protein>
    <recommendedName>
        <fullName evidence="10">LppC lipoprotein</fullName>
    </recommendedName>
</protein>
<keyword evidence="3" id="KW-0573">Peptidoglycan synthesis</keyword>
<evidence type="ECO:0000256" key="1">
    <source>
        <dbReference type="ARBA" id="ARBA00022729"/>
    </source>
</evidence>
<dbReference type="Pfam" id="PF04348">
    <property type="entry name" value="LppC"/>
    <property type="match status" value="1"/>
</dbReference>
<accession>A0A1H6CDA9</accession>
<keyword evidence="2" id="KW-0133">Cell shape</keyword>
<keyword evidence="9" id="KW-1185">Reference proteome</keyword>
<sequence>MLARADKAPPIEAADLKLQAAQSLMRRGETERALALLDGIDTRGLPPSLAFDIARLRADEALKDNDSDRALRLLDTRALPSLSQPQQTQLGEMRAEAFSQQNQPLDAAMELIAIAQYQQTNEQKQSLHDQIWSLLQQTPISSLRQAASDSNNDFYQQGWLELALAAQQSGDITQGSSAMTEWQTLWQNHPAYALPPNGLSAKRVAVTDVRRIGLLLPLSGPLADPARAISEGFYSAMMTSESAMAQPEIISIDSTRVSTPAQLAGLAQQQQLDLIIGPLSQDYVAQLSSINNFPVPVLALNKAPQNSSLYQLDLSSEQEAQLAAQKAWQDGHRRAAIIVPAAEWGQRLAASFERAFSALGGKVTARLDYTGTDELSSQISQLLLTNQSQARAQQVRRVIGQSVDFDETPRSDIDAIILTALPQDARQIKPMLAFHFAGDIPVYATSHIYEGNPDPTRDVDLNGISFLDLPWVLEPASEAHRALQQSRSDTESRFGRLYALGIDAYKLYPYLSGLSQNPSAFVDGETGQLRLDSQGHIKRTLPWAKFSEGVPALQTHSLPEQPLQTITSE</sequence>
<evidence type="ECO:0000313" key="9">
    <source>
        <dbReference type="Proteomes" id="UP000236745"/>
    </source>
</evidence>
<dbReference type="InterPro" id="IPR028082">
    <property type="entry name" value="Peripla_BP_I"/>
</dbReference>
<keyword evidence="5" id="KW-0564">Palmitate</keyword>
<dbReference type="OrthoDB" id="6708821at2"/>
<evidence type="ECO:0000256" key="4">
    <source>
        <dbReference type="ARBA" id="ARBA00023136"/>
    </source>
</evidence>